<evidence type="ECO:0000313" key="2">
    <source>
        <dbReference type="Proteomes" id="UP000796880"/>
    </source>
</evidence>
<organism evidence="1 2">
    <name type="scientific">Rhamnella rubrinervis</name>
    <dbReference type="NCBI Taxonomy" id="2594499"/>
    <lineage>
        <taxon>Eukaryota</taxon>
        <taxon>Viridiplantae</taxon>
        <taxon>Streptophyta</taxon>
        <taxon>Embryophyta</taxon>
        <taxon>Tracheophyta</taxon>
        <taxon>Spermatophyta</taxon>
        <taxon>Magnoliopsida</taxon>
        <taxon>eudicotyledons</taxon>
        <taxon>Gunneridae</taxon>
        <taxon>Pentapetalae</taxon>
        <taxon>rosids</taxon>
        <taxon>fabids</taxon>
        <taxon>Rosales</taxon>
        <taxon>Rhamnaceae</taxon>
        <taxon>rhamnoid group</taxon>
        <taxon>Rhamneae</taxon>
        <taxon>Rhamnella</taxon>
    </lineage>
</organism>
<protein>
    <submittedName>
        <fullName evidence="1">Uncharacterized protein</fullName>
    </submittedName>
</protein>
<proteinExistence type="predicted"/>
<comment type="caution">
    <text evidence="1">The sequence shown here is derived from an EMBL/GenBank/DDBJ whole genome shotgun (WGS) entry which is preliminary data.</text>
</comment>
<dbReference type="EMBL" id="VOIH02000002">
    <property type="protein sequence ID" value="KAF3452864.1"/>
    <property type="molecule type" value="Genomic_DNA"/>
</dbReference>
<evidence type="ECO:0000313" key="1">
    <source>
        <dbReference type="EMBL" id="KAF3452864.1"/>
    </source>
</evidence>
<reference evidence="1" key="1">
    <citation type="submission" date="2020-03" db="EMBL/GenBank/DDBJ databases">
        <title>A high-quality chromosome-level genome assembly of a woody plant with both climbing and erect habits, Rhamnella rubrinervis.</title>
        <authorList>
            <person name="Lu Z."/>
            <person name="Yang Y."/>
            <person name="Zhu X."/>
            <person name="Sun Y."/>
        </authorList>
    </citation>
    <scope>NUCLEOTIDE SEQUENCE</scope>
    <source>
        <strain evidence="1">BYM</strain>
        <tissue evidence="1">Leaf</tissue>
    </source>
</reference>
<name>A0A8K0HJL8_9ROSA</name>
<dbReference type="OrthoDB" id="1363133at2759"/>
<dbReference type="AlphaFoldDB" id="A0A8K0HJL8"/>
<accession>A0A8K0HJL8</accession>
<keyword evidence="2" id="KW-1185">Reference proteome</keyword>
<gene>
    <name evidence="1" type="ORF">FNV43_RR03297</name>
</gene>
<sequence>MRSSRCTSSSQQWRRTGGMLMNRRKKRFTVVVPVQAKKPQALSTSTTTLLRKQLKQLQRIINPAADDQRHEEMNNLGSLFEKTANYIFLLEAKLNILKSLSTIYGV</sequence>
<dbReference type="Proteomes" id="UP000796880">
    <property type="component" value="Unassembled WGS sequence"/>
</dbReference>